<evidence type="ECO:0000313" key="2">
    <source>
        <dbReference type="Proteomes" id="UP000326611"/>
    </source>
</evidence>
<sequence length="91" mass="10319">MILRCLKSRPDQIDVVLRGLDAKRRLFLEAMQNINRAAKTNGINGTVGVRIEVLNQLKDPRTSKAPKRLCIRMLLAALCQIQSMTKNVLYI</sequence>
<name>A0A5E7U0K1_PSEFL</name>
<gene>
    <name evidence="1" type="ORF">PS918_04485</name>
</gene>
<dbReference type="AlphaFoldDB" id="A0A5E7U0K1"/>
<dbReference type="Proteomes" id="UP000326611">
    <property type="component" value="Unassembled WGS sequence"/>
</dbReference>
<dbReference type="EMBL" id="CABVIY010000006">
    <property type="protein sequence ID" value="VVQ04250.1"/>
    <property type="molecule type" value="Genomic_DNA"/>
</dbReference>
<proteinExistence type="predicted"/>
<reference evidence="1 2" key="1">
    <citation type="submission" date="2019-09" db="EMBL/GenBank/DDBJ databases">
        <authorList>
            <person name="Chandra G."/>
            <person name="Truman W A."/>
        </authorList>
    </citation>
    <scope>NUCLEOTIDE SEQUENCE [LARGE SCALE GENOMIC DNA]</scope>
    <source>
        <strain evidence="1">PS918</strain>
    </source>
</reference>
<organism evidence="1 2">
    <name type="scientific">Pseudomonas fluorescens</name>
    <dbReference type="NCBI Taxonomy" id="294"/>
    <lineage>
        <taxon>Bacteria</taxon>
        <taxon>Pseudomonadati</taxon>
        <taxon>Pseudomonadota</taxon>
        <taxon>Gammaproteobacteria</taxon>
        <taxon>Pseudomonadales</taxon>
        <taxon>Pseudomonadaceae</taxon>
        <taxon>Pseudomonas</taxon>
    </lineage>
</organism>
<evidence type="ECO:0000313" key="1">
    <source>
        <dbReference type="EMBL" id="VVQ04250.1"/>
    </source>
</evidence>
<accession>A0A5E7U0K1</accession>
<protein>
    <submittedName>
        <fullName evidence="1">Uncharacterized protein</fullName>
    </submittedName>
</protein>